<dbReference type="GO" id="GO:0005811">
    <property type="term" value="C:lipid droplet"/>
    <property type="evidence" value="ECO:0007669"/>
    <property type="project" value="TreeGrafter"/>
</dbReference>
<dbReference type="Pfam" id="PF07264">
    <property type="entry name" value="EI24"/>
    <property type="match status" value="1"/>
</dbReference>
<evidence type="ECO:0000313" key="6">
    <source>
        <dbReference type="EMBL" id="KAK7006272.1"/>
    </source>
</evidence>
<dbReference type="PANTHER" id="PTHR34292">
    <property type="entry name" value="OUTER SPORE WALL PROTEIN LDS1"/>
    <property type="match status" value="1"/>
</dbReference>
<name>A0AAW0AB91_9AGAR</name>
<feature type="transmembrane region" description="Helical" evidence="5">
    <location>
        <begin position="50"/>
        <end position="72"/>
    </location>
</feature>
<organism evidence="6 7">
    <name type="scientific">Favolaschia claudopus</name>
    <dbReference type="NCBI Taxonomy" id="2862362"/>
    <lineage>
        <taxon>Eukaryota</taxon>
        <taxon>Fungi</taxon>
        <taxon>Dikarya</taxon>
        <taxon>Basidiomycota</taxon>
        <taxon>Agaricomycotina</taxon>
        <taxon>Agaricomycetes</taxon>
        <taxon>Agaricomycetidae</taxon>
        <taxon>Agaricales</taxon>
        <taxon>Marasmiineae</taxon>
        <taxon>Mycenaceae</taxon>
        <taxon>Favolaschia</taxon>
    </lineage>
</organism>
<keyword evidence="3 5" id="KW-1133">Transmembrane helix</keyword>
<keyword evidence="7" id="KW-1185">Reference proteome</keyword>
<evidence type="ECO:0000313" key="7">
    <source>
        <dbReference type="Proteomes" id="UP001362999"/>
    </source>
</evidence>
<comment type="caution">
    <text evidence="6">The sequence shown here is derived from an EMBL/GenBank/DDBJ whole genome shotgun (WGS) entry which is preliminary data.</text>
</comment>
<dbReference type="InterPro" id="IPR052786">
    <property type="entry name" value="Spore_wall_assembly"/>
</dbReference>
<evidence type="ECO:0000256" key="4">
    <source>
        <dbReference type="ARBA" id="ARBA00023136"/>
    </source>
</evidence>
<dbReference type="PANTHER" id="PTHR34292:SF1">
    <property type="entry name" value="OUTER SPORE WALL PROTEIN RRT8"/>
    <property type="match status" value="1"/>
</dbReference>
<reference evidence="6 7" key="1">
    <citation type="journal article" date="2024" name="J Genomics">
        <title>Draft genome sequencing and assembly of Favolaschia claudopus CIRM-BRFM 2984 isolated from oak limbs.</title>
        <authorList>
            <person name="Navarro D."/>
            <person name="Drula E."/>
            <person name="Chaduli D."/>
            <person name="Cazenave R."/>
            <person name="Ahrendt S."/>
            <person name="Wang J."/>
            <person name="Lipzen A."/>
            <person name="Daum C."/>
            <person name="Barry K."/>
            <person name="Grigoriev I.V."/>
            <person name="Favel A."/>
            <person name="Rosso M.N."/>
            <person name="Martin F."/>
        </authorList>
    </citation>
    <scope>NUCLEOTIDE SEQUENCE [LARGE SCALE GENOMIC DNA]</scope>
    <source>
        <strain evidence="6 7">CIRM-BRFM 2984</strain>
    </source>
</reference>
<evidence type="ECO:0000256" key="2">
    <source>
        <dbReference type="ARBA" id="ARBA00022692"/>
    </source>
</evidence>
<feature type="transmembrane region" description="Helical" evidence="5">
    <location>
        <begin position="84"/>
        <end position="109"/>
    </location>
</feature>
<feature type="transmembrane region" description="Helical" evidence="5">
    <location>
        <begin position="20"/>
        <end position="38"/>
    </location>
</feature>
<keyword evidence="4 5" id="KW-0472">Membrane</keyword>
<accession>A0AAW0AB91</accession>
<protein>
    <submittedName>
        <fullName evidence="6">Uncharacterized protein</fullName>
    </submittedName>
</protein>
<dbReference type="Proteomes" id="UP001362999">
    <property type="component" value="Unassembled WGS sequence"/>
</dbReference>
<evidence type="ECO:0000256" key="5">
    <source>
        <dbReference type="SAM" id="Phobius"/>
    </source>
</evidence>
<comment type="subcellular location">
    <subcellularLocation>
        <location evidence="1">Membrane</location>
        <topology evidence="1">Multi-pass membrane protein</topology>
    </subcellularLocation>
</comment>
<sequence length="276" mass="31471">MADLQPHFSERSALLAKPKEIFVTSAYLYPFKGIYFCIRHRFLWPLFRARFIPCLIVSIIILPTLFIFAYLPQVAFLAIFQGNLAWFNAVFLVLGEAAAIIALLFEAFFVDGTLVKIFDAVLVYKGYAELVSHRRLIIPDAPDPVSQLGKPTKSTAYSPFSLRLSLEFVLFLPLTFIPLVGGPLYCLVLGRRAGPFQHWRYFKLLGLTPRERDAFIRKRQWKYTWFGMVALLLQLIPVFSMLFLMTTAAGAALWAADLERKKTREREGGPTIPVEV</sequence>
<keyword evidence="2 5" id="KW-0812">Transmembrane</keyword>
<feature type="transmembrane region" description="Helical" evidence="5">
    <location>
        <begin position="225"/>
        <end position="256"/>
    </location>
</feature>
<gene>
    <name evidence="6" type="ORF">R3P38DRAFT_3037652</name>
</gene>
<proteinExistence type="predicted"/>
<feature type="transmembrane region" description="Helical" evidence="5">
    <location>
        <begin position="168"/>
        <end position="190"/>
    </location>
</feature>
<dbReference type="AlphaFoldDB" id="A0AAW0AB91"/>
<dbReference type="EMBL" id="JAWWNJ010000076">
    <property type="protein sequence ID" value="KAK7006272.1"/>
    <property type="molecule type" value="Genomic_DNA"/>
</dbReference>
<dbReference type="GO" id="GO:0005619">
    <property type="term" value="C:ascospore wall"/>
    <property type="evidence" value="ECO:0007669"/>
    <property type="project" value="TreeGrafter"/>
</dbReference>
<evidence type="ECO:0000256" key="3">
    <source>
        <dbReference type="ARBA" id="ARBA00022989"/>
    </source>
</evidence>
<evidence type="ECO:0000256" key="1">
    <source>
        <dbReference type="ARBA" id="ARBA00004141"/>
    </source>
</evidence>
<dbReference type="InterPro" id="IPR059112">
    <property type="entry name" value="CysZ/EI24"/>
</dbReference>